<organism evidence="1">
    <name type="scientific">Brugia pahangi</name>
    <name type="common">Filarial nematode worm</name>
    <dbReference type="NCBI Taxonomy" id="6280"/>
    <lineage>
        <taxon>Eukaryota</taxon>
        <taxon>Metazoa</taxon>
        <taxon>Ecdysozoa</taxon>
        <taxon>Nematoda</taxon>
        <taxon>Chromadorea</taxon>
        <taxon>Rhabditida</taxon>
        <taxon>Spirurina</taxon>
        <taxon>Spiruromorpha</taxon>
        <taxon>Filarioidea</taxon>
        <taxon>Onchocercidae</taxon>
        <taxon>Brugia</taxon>
    </lineage>
</organism>
<dbReference type="AlphaFoldDB" id="A0A0N4T8F0"/>
<dbReference type="WBParaSite" id="BPAG_0000448701-mRNA-1">
    <property type="protein sequence ID" value="BPAG_0000448701-mRNA-1"/>
    <property type="gene ID" value="BPAG_0000448701"/>
</dbReference>
<accession>A0A0N4T8F0</accession>
<protein>
    <submittedName>
        <fullName evidence="1">Regulator</fullName>
    </submittedName>
</protein>
<proteinExistence type="predicted"/>
<name>A0A0N4T8F0_BRUPA</name>
<reference evidence="1" key="1">
    <citation type="submission" date="2017-02" db="UniProtKB">
        <authorList>
            <consortium name="WormBaseParasite"/>
        </authorList>
    </citation>
    <scope>IDENTIFICATION</scope>
</reference>
<evidence type="ECO:0000313" key="1">
    <source>
        <dbReference type="WBParaSite" id="BPAG_0000448701-mRNA-1"/>
    </source>
</evidence>
<sequence>MIDEKEFVGYCLNTLGTLDTLWEMWEVLNQSESSFLFSFIRKMCKHESEMILINELEAPRGI</sequence>